<keyword evidence="1" id="KW-0393">Immunoglobulin domain</keyword>
<evidence type="ECO:0000313" key="6">
    <source>
        <dbReference type="EMBL" id="VDM36483.1"/>
    </source>
</evidence>
<dbReference type="Pfam" id="PF00069">
    <property type="entry name" value="Pkinase"/>
    <property type="match status" value="2"/>
</dbReference>
<dbReference type="Proteomes" id="UP000050794">
    <property type="component" value="Unassembled WGS sequence"/>
</dbReference>
<feature type="compositionally biased region" description="Polar residues" evidence="2">
    <location>
        <begin position="380"/>
        <end position="393"/>
    </location>
</feature>
<dbReference type="GO" id="GO:0004672">
    <property type="term" value="F:protein kinase activity"/>
    <property type="evidence" value="ECO:0007669"/>
    <property type="project" value="InterPro"/>
</dbReference>
<dbReference type="PROSITE" id="PS50835">
    <property type="entry name" value="IG_LIKE"/>
    <property type="match status" value="1"/>
</dbReference>
<dbReference type="InterPro" id="IPR013783">
    <property type="entry name" value="Ig-like_fold"/>
</dbReference>
<name>A0A183UA55_TOXCA</name>
<feature type="compositionally biased region" description="Basic and acidic residues" evidence="2">
    <location>
        <begin position="518"/>
        <end position="530"/>
    </location>
</feature>
<dbReference type="SUPFAM" id="SSF56112">
    <property type="entry name" value="Protein kinase-like (PK-like)"/>
    <property type="match status" value="2"/>
</dbReference>
<dbReference type="FunFam" id="2.60.40.10:FF:000107">
    <property type="entry name" value="Myosin, light chain kinase a"/>
    <property type="match status" value="1"/>
</dbReference>
<dbReference type="InterPro" id="IPR003961">
    <property type="entry name" value="FN3_dom"/>
</dbReference>
<reference evidence="6 7" key="2">
    <citation type="submission" date="2018-11" db="EMBL/GenBank/DDBJ databases">
        <authorList>
            <consortium name="Pathogen Informatics"/>
        </authorList>
    </citation>
    <scope>NUCLEOTIDE SEQUENCE [LARGE SCALE GENOMIC DNA]</scope>
</reference>
<dbReference type="Gene3D" id="1.10.510.10">
    <property type="entry name" value="Transferase(Phosphotransferase) domain 1"/>
    <property type="match status" value="2"/>
</dbReference>
<dbReference type="AlphaFoldDB" id="A0A183UA55"/>
<dbReference type="EMBL" id="UYWY01019351">
    <property type="protein sequence ID" value="VDM36483.1"/>
    <property type="molecule type" value="Genomic_DNA"/>
</dbReference>
<dbReference type="InterPro" id="IPR011009">
    <property type="entry name" value="Kinase-like_dom_sf"/>
</dbReference>
<dbReference type="SUPFAM" id="SSF49265">
    <property type="entry name" value="Fibronectin type III"/>
    <property type="match status" value="1"/>
</dbReference>
<feature type="region of interest" description="Disordered" evidence="2">
    <location>
        <begin position="271"/>
        <end position="322"/>
    </location>
</feature>
<dbReference type="Gene3D" id="3.30.200.20">
    <property type="entry name" value="Phosphorylase Kinase, domain 1"/>
    <property type="match status" value="1"/>
</dbReference>
<dbReference type="PANTHER" id="PTHR24347">
    <property type="entry name" value="SERINE/THREONINE-PROTEIN KINASE"/>
    <property type="match status" value="1"/>
</dbReference>
<dbReference type="GO" id="GO:0005524">
    <property type="term" value="F:ATP binding"/>
    <property type="evidence" value="ECO:0007669"/>
    <property type="project" value="InterPro"/>
</dbReference>
<dbReference type="CDD" id="cd00096">
    <property type="entry name" value="Ig"/>
    <property type="match status" value="1"/>
</dbReference>
<dbReference type="InterPro" id="IPR007110">
    <property type="entry name" value="Ig-like_dom"/>
</dbReference>
<feature type="region of interest" description="Disordered" evidence="2">
    <location>
        <begin position="508"/>
        <end position="530"/>
    </location>
</feature>
<feature type="domain" description="Fibronectin type-III" evidence="5">
    <location>
        <begin position="788"/>
        <end position="886"/>
    </location>
</feature>
<feature type="compositionally biased region" description="Low complexity" evidence="2">
    <location>
        <begin position="457"/>
        <end position="470"/>
    </location>
</feature>
<dbReference type="SMART" id="SM00060">
    <property type="entry name" value="FN3"/>
    <property type="match status" value="1"/>
</dbReference>
<evidence type="ECO:0000256" key="1">
    <source>
        <dbReference type="ARBA" id="ARBA00023319"/>
    </source>
</evidence>
<organism evidence="7 8">
    <name type="scientific">Toxocara canis</name>
    <name type="common">Canine roundworm</name>
    <dbReference type="NCBI Taxonomy" id="6265"/>
    <lineage>
        <taxon>Eukaryota</taxon>
        <taxon>Metazoa</taxon>
        <taxon>Ecdysozoa</taxon>
        <taxon>Nematoda</taxon>
        <taxon>Chromadorea</taxon>
        <taxon>Rhabditida</taxon>
        <taxon>Spirurina</taxon>
        <taxon>Ascaridomorpha</taxon>
        <taxon>Ascaridoidea</taxon>
        <taxon>Toxocaridae</taxon>
        <taxon>Toxocara</taxon>
    </lineage>
</organism>
<feature type="region of interest" description="Disordered" evidence="2">
    <location>
        <begin position="449"/>
        <end position="478"/>
    </location>
</feature>
<dbReference type="Pfam" id="PF00041">
    <property type="entry name" value="fn3"/>
    <property type="match status" value="1"/>
</dbReference>
<feature type="domain" description="Protein kinase" evidence="3">
    <location>
        <begin position="1"/>
        <end position="187"/>
    </location>
</feature>
<dbReference type="SUPFAM" id="SSF48726">
    <property type="entry name" value="Immunoglobulin"/>
    <property type="match status" value="1"/>
</dbReference>
<reference evidence="8" key="1">
    <citation type="submission" date="2016-06" db="UniProtKB">
        <authorList>
            <consortium name="WormBaseParasite"/>
        </authorList>
    </citation>
    <scope>IDENTIFICATION</scope>
</reference>
<feature type="compositionally biased region" description="Polar residues" evidence="2">
    <location>
        <begin position="276"/>
        <end position="287"/>
    </location>
</feature>
<dbReference type="InterPro" id="IPR000719">
    <property type="entry name" value="Prot_kinase_dom"/>
</dbReference>
<sequence length="1252" mass="141338">MSAPIPYYSVGRTLLDSLVAGPSSTQQCTEHQVQVFVKQLLTALKFMHDKKIAHLDLRPEAILLQDDHLRLADFGQSRRLVRGKVAANIMGSPEFVSPEIAAGTPATLASDMWSVGTLTYVLLSGISPFLGESDTETIRNVMHANYSLDISELAPITDEAKDFISKLLVLDPRKRLTVDDALNHRWLAVPFLEEAKLASDCLREFKYRHKWLERRVFVQQTPSEQLISPVQGPDVHLASALQRTTHGLARSEPCNIYDYLRIKDPVTLPSDDASFPITQRSPMNATLTKDRNRLSVDEKLDGSTLSGGHQKAGTADEQMPPLRLVRGEHRAIEEEIANRILSDISEENSIASTDEVELGTRSAKEPKRPRQRKSRSRSSTPNAEGYSQETTPLISPALTIESVETTSHQQFFPDSAELLHHPGQLDPKVPVGAPLFLEELSRPHALVLQGQDSPQHSSRSLSPRSPRSLPGTKSPVVLSPGKEYSMEVIIATKMGVPQVAQPHFETAGEIPPKLVPSESEKQKAKPSVHEDEFNSLINQIEMMKERRRKEREEMEKYRPKNIYREDIEFERPKIDEDDFPWESNYQIGPETFLLATRGAAFNARVRDYRRELWGDGAPFVTEGILGFRNQDISVRERRRFTDLVREDADIARSVDNLDRDMRGSRSGAVRRIQSDISKLEPTPTRKDGTFGAIFKRRLKDVAFTEGATEAIFECEVIGNPRPNVVWFYHESAISDDGKYKMIIDGDVYRLRIDRVSLADLGEYSCTATNENGTDRTTARLLAGDTPGRTGRPEIELSSDTEVFITWEAPSMSSCLEGYTYKLEMRPAGENDHFSEWRLVSNEIDEEAVVVRHLSPLGVYQFRVTAKNAFGWGAPSLTSRIIRTHPKGSPKLQTDILKQQYHLCVLSKPAKLQHPAQSLGGIAEEDEDETPSEVIQTKILAFSVNETEDPEKRFQLGSELWRGRFSLILNSNDTRAEIGQKCAAKIMQYSSEDQQSLREFEALKECQHENVLHLIAAYRKGDIMYLFTEKLHEDIFERFTYNDYYNEEQISRSVAQIAAALHWIHFKGIAHLDVRPSNIMFVSRRSWQLKLIDFGSAQTISPEAKVPSPLNAHWAAPELYQTEQPITVQSDVWGLGIIAFCLLSGFHPFSSEGDTDIEIKESVLHEKCNPNLIFVQASQESLRFVTWALKKNPLRRMRTGEALTHRWLSNDSSMVRRRETIKYPSSRLQKTVLFTAAPTNTTLSPALAAIVPK</sequence>
<dbReference type="WBParaSite" id="TCNE_0000537501-mRNA-1">
    <property type="protein sequence ID" value="TCNE_0000537501-mRNA-1"/>
    <property type="gene ID" value="TCNE_0000537501"/>
</dbReference>
<proteinExistence type="predicted"/>
<evidence type="ECO:0000256" key="2">
    <source>
        <dbReference type="SAM" id="MobiDB-lite"/>
    </source>
</evidence>
<evidence type="ECO:0000259" key="4">
    <source>
        <dbReference type="PROSITE" id="PS50835"/>
    </source>
</evidence>
<dbReference type="PROSITE" id="PS50853">
    <property type="entry name" value="FN3"/>
    <property type="match status" value="1"/>
</dbReference>
<evidence type="ECO:0000259" key="3">
    <source>
        <dbReference type="PROSITE" id="PS50011"/>
    </source>
</evidence>
<evidence type="ECO:0000313" key="8">
    <source>
        <dbReference type="WBParaSite" id="TCNE_0000537501-mRNA-1"/>
    </source>
</evidence>
<dbReference type="InterPro" id="IPR003598">
    <property type="entry name" value="Ig_sub2"/>
</dbReference>
<dbReference type="PROSITE" id="PS50011">
    <property type="entry name" value="PROTEIN_KINASE_DOM"/>
    <property type="match status" value="2"/>
</dbReference>
<feature type="region of interest" description="Disordered" evidence="2">
    <location>
        <begin position="351"/>
        <end position="394"/>
    </location>
</feature>
<dbReference type="InterPro" id="IPR036179">
    <property type="entry name" value="Ig-like_dom_sf"/>
</dbReference>
<protein>
    <submittedName>
        <fullName evidence="8">Protein kinase domain-containing protein</fullName>
    </submittedName>
</protein>
<dbReference type="Gene3D" id="2.60.40.10">
    <property type="entry name" value="Immunoglobulins"/>
    <property type="match status" value="2"/>
</dbReference>
<feature type="compositionally biased region" description="Basic and acidic residues" evidence="2">
    <location>
        <begin position="288"/>
        <end position="301"/>
    </location>
</feature>
<gene>
    <name evidence="6" type="ORF">TCNE_LOCUS5375</name>
</gene>
<accession>A0A183UA55</accession>
<dbReference type="Pfam" id="PF07679">
    <property type="entry name" value="I-set"/>
    <property type="match status" value="1"/>
</dbReference>
<dbReference type="InterPro" id="IPR013098">
    <property type="entry name" value="Ig_I-set"/>
</dbReference>
<dbReference type="CDD" id="cd14112">
    <property type="entry name" value="STKc_Unc-89_rpt2"/>
    <property type="match status" value="1"/>
</dbReference>
<dbReference type="InterPro" id="IPR036116">
    <property type="entry name" value="FN3_sf"/>
</dbReference>
<dbReference type="CDD" id="cd00063">
    <property type="entry name" value="FN3"/>
    <property type="match status" value="1"/>
</dbReference>
<keyword evidence="7" id="KW-1185">Reference proteome</keyword>
<feature type="domain" description="Ig-like" evidence="4">
    <location>
        <begin position="681"/>
        <end position="782"/>
    </location>
</feature>
<evidence type="ECO:0000313" key="7">
    <source>
        <dbReference type="Proteomes" id="UP000050794"/>
    </source>
</evidence>
<evidence type="ECO:0000259" key="5">
    <source>
        <dbReference type="PROSITE" id="PS50853"/>
    </source>
</evidence>
<dbReference type="SMART" id="SM00408">
    <property type="entry name" value="IGc2"/>
    <property type="match status" value="1"/>
</dbReference>
<feature type="domain" description="Protein kinase" evidence="3">
    <location>
        <begin position="953"/>
        <end position="1207"/>
    </location>
</feature>